<keyword evidence="6" id="KW-0653">Protein transport</keyword>
<evidence type="ECO:0000256" key="11">
    <source>
        <dbReference type="SAM" id="Phobius"/>
    </source>
</evidence>
<dbReference type="RefSeq" id="WP_106583009.1">
    <property type="nucleotide sequence ID" value="NZ_PYGA01000007.1"/>
</dbReference>
<evidence type="ECO:0000256" key="2">
    <source>
        <dbReference type="ARBA" id="ARBA00006742"/>
    </source>
</evidence>
<evidence type="ECO:0000256" key="8">
    <source>
        <dbReference type="ARBA" id="ARBA00023010"/>
    </source>
</evidence>
<dbReference type="OrthoDB" id="2200301at2"/>
<evidence type="ECO:0000256" key="5">
    <source>
        <dbReference type="ARBA" id="ARBA00022692"/>
    </source>
</evidence>
<protein>
    <submittedName>
        <fullName evidence="12">Protein translocase subunit yajC</fullName>
    </submittedName>
</protein>
<name>A0A2P8DKC3_9ACTN</name>
<dbReference type="EMBL" id="PYGA01000007">
    <property type="protein sequence ID" value="PSK97659.1"/>
    <property type="molecule type" value="Genomic_DNA"/>
</dbReference>
<evidence type="ECO:0000313" key="12">
    <source>
        <dbReference type="EMBL" id="PSK97659.1"/>
    </source>
</evidence>
<dbReference type="SMART" id="SM01323">
    <property type="entry name" value="YajC"/>
    <property type="match status" value="1"/>
</dbReference>
<keyword evidence="7 11" id="KW-1133">Transmembrane helix</keyword>
<keyword evidence="9 11" id="KW-0472">Membrane</keyword>
<evidence type="ECO:0000256" key="3">
    <source>
        <dbReference type="ARBA" id="ARBA00022448"/>
    </source>
</evidence>
<keyword evidence="4" id="KW-1003">Cell membrane</keyword>
<dbReference type="Pfam" id="PF02699">
    <property type="entry name" value="YajC"/>
    <property type="match status" value="1"/>
</dbReference>
<evidence type="ECO:0000256" key="10">
    <source>
        <dbReference type="SAM" id="MobiDB-lite"/>
    </source>
</evidence>
<dbReference type="PRINTS" id="PR01853">
    <property type="entry name" value="YAJCTRNLCASE"/>
</dbReference>
<evidence type="ECO:0000256" key="9">
    <source>
        <dbReference type="ARBA" id="ARBA00023136"/>
    </source>
</evidence>
<feature type="transmembrane region" description="Helical" evidence="11">
    <location>
        <begin position="16"/>
        <end position="36"/>
    </location>
</feature>
<dbReference type="GO" id="GO:0015031">
    <property type="term" value="P:protein transport"/>
    <property type="evidence" value="ECO:0007669"/>
    <property type="project" value="UniProtKB-KW"/>
</dbReference>
<dbReference type="PANTHER" id="PTHR33909:SF1">
    <property type="entry name" value="SEC TRANSLOCON ACCESSORY COMPLEX SUBUNIT YAJC"/>
    <property type="match status" value="1"/>
</dbReference>
<gene>
    <name evidence="12" type="ORF">CLV63_10747</name>
</gene>
<keyword evidence="8" id="KW-0811">Translocation</keyword>
<feature type="compositionally biased region" description="Basic and acidic residues" evidence="10">
    <location>
        <begin position="117"/>
        <end position="142"/>
    </location>
</feature>
<keyword evidence="5 11" id="KW-0812">Transmembrane</keyword>
<comment type="caution">
    <text evidence="12">The sequence shown here is derived from an EMBL/GenBank/DDBJ whole genome shotgun (WGS) entry which is preliminary data.</text>
</comment>
<comment type="subcellular location">
    <subcellularLocation>
        <location evidence="1">Cell membrane</location>
        <topology evidence="1">Single-pass membrane protein</topology>
    </subcellularLocation>
</comment>
<evidence type="ECO:0000256" key="7">
    <source>
        <dbReference type="ARBA" id="ARBA00022989"/>
    </source>
</evidence>
<evidence type="ECO:0000256" key="1">
    <source>
        <dbReference type="ARBA" id="ARBA00004162"/>
    </source>
</evidence>
<evidence type="ECO:0000256" key="6">
    <source>
        <dbReference type="ARBA" id="ARBA00022927"/>
    </source>
</evidence>
<dbReference type="NCBIfam" id="TIGR00739">
    <property type="entry name" value="yajC"/>
    <property type="match status" value="1"/>
</dbReference>
<evidence type="ECO:0000256" key="4">
    <source>
        <dbReference type="ARBA" id="ARBA00022475"/>
    </source>
</evidence>
<evidence type="ECO:0000313" key="13">
    <source>
        <dbReference type="Proteomes" id="UP000240542"/>
    </source>
</evidence>
<organism evidence="12 13">
    <name type="scientific">Murinocardiopsis flavida</name>
    <dbReference type="NCBI Taxonomy" id="645275"/>
    <lineage>
        <taxon>Bacteria</taxon>
        <taxon>Bacillati</taxon>
        <taxon>Actinomycetota</taxon>
        <taxon>Actinomycetes</taxon>
        <taxon>Streptosporangiales</taxon>
        <taxon>Nocardiopsidaceae</taxon>
        <taxon>Murinocardiopsis</taxon>
    </lineage>
</organism>
<accession>A0A2P8DKC3</accession>
<proteinExistence type="inferred from homology"/>
<keyword evidence="13" id="KW-1185">Reference proteome</keyword>
<dbReference type="Proteomes" id="UP000240542">
    <property type="component" value="Unassembled WGS sequence"/>
</dbReference>
<dbReference type="AlphaFoldDB" id="A0A2P8DKC3"/>
<comment type="similarity">
    <text evidence="2">Belongs to the YajC family.</text>
</comment>
<reference evidence="12 13" key="1">
    <citation type="submission" date="2018-03" db="EMBL/GenBank/DDBJ databases">
        <title>Genomic Encyclopedia of Archaeal and Bacterial Type Strains, Phase II (KMG-II): from individual species to whole genera.</title>
        <authorList>
            <person name="Goeker M."/>
        </authorList>
    </citation>
    <scope>NUCLEOTIDE SEQUENCE [LARGE SCALE GENOMIC DNA]</scope>
    <source>
        <strain evidence="12 13">DSM 45312</strain>
    </source>
</reference>
<dbReference type="GO" id="GO:0005886">
    <property type="term" value="C:plasma membrane"/>
    <property type="evidence" value="ECO:0007669"/>
    <property type="project" value="UniProtKB-SubCell"/>
</dbReference>
<sequence length="142" mass="15357">MQGIELAAEAQSNDGGGLLGMIFPFLLVAVVFYFLLLRPQQKRRQRDSQMQSSLGIGNEVMTHAGIFGTVTSVDDDTVELEISPGTRIKMLKAGIRDVLTPPEPGAGAEPDYSDTPVEDRPDFPTQRSDGDDPGKGDNDPRP</sequence>
<feature type="region of interest" description="Disordered" evidence="10">
    <location>
        <begin position="96"/>
        <end position="142"/>
    </location>
</feature>
<dbReference type="PANTHER" id="PTHR33909">
    <property type="entry name" value="SEC TRANSLOCON ACCESSORY COMPLEX SUBUNIT YAJC"/>
    <property type="match status" value="1"/>
</dbReference>
<keyword evidence="3" id="KW-0813">Transport</keyword>
<dbReference type="InterPro" id="IPR003849">
    <property type="entry name" value="Preprotein_translocase_YajC"/>
</dbReference>